<dbReference type="EMBL" id="LUCH01004883">
    <property type="protein sequence ID" value="KAF5398557.1"/>
    <property type="molecule type" value="Genomic_DNA"/>
</dbReference>
<dbReference type="SMART" id="SM00181">
    <property type="entry name" value="EGF"/>
    <property type="match status" value="2"/>
</dbReference>
<protein>
    <submittedName>
        <fullName evidence="3">Acidic fibroblast growth factor intracellular binding protein</fullName>
    </submittedName>
</protein>
<feature type="domain" description="EGF-like" evidence="2">
    <location>
        <begin position="216"/>
        <end position="285"/>
    </location>
</feature>
<comment type="caution">
    <text evidence="3">The sequence shown here is derived from an EMBL/GenBank/DDBJ whole genome shotgun (WGS) entry which is preliminary data.</text>
</comment>
<dbReference type="AlphaFoldDB" id="A0A8J4WVB4"/>
<dbReference type="PANTHER" id="PTHR24044:SF420">
    <property type="entry name" value="DELTA AND NOTCH-LIKE EPIDERMAL GROWTH FACTOR-RELATED RECEPTOR ISOFORM X1"/>
    <property type="match status" value="1"/>
</dbReference>
<dbReference type="InterPro" id="IPR050906">
    <property type="entry name" value="Notch_signaling"/>
</dbReference>
<evidence type="ECO:0000256" key="1">
    <source>
        <dbReference type="SAM" id="Phobius"/>
    </source>
</evidence>
<dbReference type="PROSITE" id="PS50092">
    <property type="entry name" value="TSP1"/>
    <property type="match status" value="1"/>
</dbReference>
<keyword evidence="4" id="KW-1185">Reference proteome</keyword>
<keyword evidence="1" id="KW-1133">Transmembrane helix</keyword>
<feature type="domain" description="EGF-like" evidence="2">
    <location>
        <begin position="353"/>
        <end position="409"/>
    </location>
</feature>
<dbReference type="InterPro" id="IPR000884">
    <property type="entry name" value="TSP1_rpt"/>
</dbReference>
<accession>A0A8J4WVB4</accession>
<keyword evidence="1" id="KW-0472">Membrane</keyword>
<keyword evidence="1" id="KW-0812">Transmembrane</keyword>
<evidence type="ECO:0000313" key="3">
    <source>
        <dbReference type="EMBL" id="KAF5398557.1"/>
    </source>
</evidence>
<gene>
    <name evidence="3" type="ORF">PHET_07784</name>
</gene>
<dbReference type="OrthoDB" id="6130531at2759"/>
<dbReference type="InterPro" id="IPR000742">
    <property type="entry name" value="EGF"/>
</dbReference>
<organism evidence="3 4">
    <name type="scientific">Paragonimus heterotremus</name>
    <dbReference type="NCBI Taxonomy" id="100268"/>
    <lineage>
        <taxon>Eukaryota</taxon>
        <taxon>Metazoa</taxon>
        <taxon>Spiralia</taxon>
        <taxon>Lophotrochozoa</taxon>
        <taxon>Platyhelminthes</taxon>
        <taxon>Trematoda</taxon>
        <taxon>Digenea</taxon>
        <taxon>Plagiorchiida</taxon>
        <taxon>Troglotremata</taxon>
        <taxon>Troglotrematidae</taxon>
        <taxon>Paragonimus</taxon>
    </lineage>
</organism>
<feature type="transmembrane region" description="Helical" evidence="1">
    <location>
        <begin position="539"/>
        <end position="561"/>
    </location>
</feature>
<dbReference type="Proteomes" id="UP000748531">
    <property type="component" value="Unassembled WGS sequence"/>
</dbReference>
<sequence>MSSESGRILNKNQNIFYFPLTGSLSLSEQLRSHIGSRRGTIGTEHVPVISPPKDVRVKSNHTKSYHKEDKVCEKRNLGDEHYITQKMLQFHAFVEALKDAYATSQDPLATLIHPFLTTLPEARMQFITHFCLQRQYFASVADYAVRNWALQPDYFQFCPKVCGKREDPDLQGDPRIMLNRYSKPCNHPSAYSTYVSRICLHPKTSHFGHQELFQCECLPDASWMEHSKVCAFVIKPSDIDCDPKGTKHVGYVGIDKDQGGELSYGGHLQAARCVCKPNYYGTKCDKLKNPCTMSIGDALPGNVACAVSKGNICYPVTNLSRYVCECISGYDRIPTTEFPPGRLLDNCLREMDPCAVKACVHGTCVLTDRGTILEQKGRQQREPFMWIGRTPAVQARCVCNEGWTGEQCAHPLVRNAWTPWSPWSICEPACQTSFRQLPPTATRELVPISENTPKWGMRQRTRFRDCVGGSSDCRQEMLVRSADMELSIEDGESLRQFERRACRPRPCDRHLVLSTRKRSMKQSGVQKQVRDTLRQANTVHLWTLLAFTFTFAIFGVFAAFATKMHHEKVYELPPVNRPRKPRRPQTP</sequence>
<dbReference type="PANTHER" id="PTHR24044">
    <property type="entry name" value="NOTCH LIGAND FAMILY MEMBER"/>
    <property type="match status" value="1"/>
</dbReference>
<dbReference type="GO" id="GO:0005112">
    <property type="term" value="F:Notch binding"/>
    <property type="evidence" value="ECO:0007669"/>
    <property type="project" value="TreeGrafter"/>
</dbReference>
<proteinExistence type="predicted"/>
<evidence type="ECO:0000313" key="4">
    <source>
        <dbReference type="Proteomes" id="UP000748531"/>
    </source>
</evidence>
<dbReference type="Gene3D" id="2.10.25.10">
    <property type="entry name" value="Laminin"/>
    <property type="match status" value="1"/>
</dbReference>
<name>A0A8J4WVB4_9TREM</name>
<reference evidence="3" key="1">
    <citation type="submission" date="2019-05" db="EMBL/GenBank/DDBJ databases">
        <title>Annotation for the trematode Paragonimus heterotremus.</title>
        <authorList>
            <person name="Choi Y.-J."/>
        </authorList>
    </citation>
    <scope>NUCLEOTIDE SEQUENCE</scope>
    <source>
        <strain evidence="3">LC</strain>
    </source>
</reference>
<evidence type="ECO:0000259" key="2">
    <source>
        <dbReference type="SMART" id="SM00181"/>
    </source>
</evidence>